<evidence type="ECO:0000313" key="2">
    <source>
        <dbReference type="EMBL" id="BEQ13505.1"/>
    </source>
</evidence>
<name>A0AAU9EBZ8_9BACT</name>
<sequence length="306" mass="33387">MTGFIPPRQLSPHLWLLGEHHLSLYLIRDGEEAALFEVGMSCTTPLVLTQLARLGLAPEQVGRVILSHAHSDHSAGARGLLEGLPQARLVLTAKSSELLGRASTLGRFSADDDFSSAEVIRRAGLAEPRAWPALEPLPAQRLEILEAGESLTVGGQRVELLPSRGHVPGGLLAWLPDTGALLASDSAGFHHPDRPGFPLYFVSYPDYLATLADIAARRPTVLGLGHQGALPGDQAARYLQDTQEHLADWHRKIAARFRHCRDAREVGAWLFDSFYRDELTIYSPANIGYCCDLLVKRSLQFEGLAG</sequence>
<dbReference type="KEGG" id="dmp:FAK_05710"/>
<keyword evidence="3" id="KW-1185">Reference proteome</keyword>
<feature type="domain" description="Metallo-beta-lactamase" evidence="1">
    <location>
        <begin position="21"/>
        <end position="226"/>
    </location>
</feature>
<evidence type="ECO:0000259" key="1">
    <source>
        <dbReference type="SMART" id="SM00849"/>
    </source>
</evidence>
<dbReference type="EMBL" id="AP028679">
    <property type="protein sequence ID" value="BEQ13505.1"/>
    <property type="molecule type" value="Genomic_DNA"/>
</dbReference>
<reference evidence="3" key="1">
    <citation type="journal article" date="2023" name="Arch. Microbiol.">
        <title>Desulfoferula mesophilus gen. nov. sp. nov., a mesophilic sulfate-reducing bacterium isolated from a brackish lake sediment.</title>
        <authorList>
            <person name="Watanabe T."/>
            <person name="Yabe T."/>
            <person name="Tsuji J.M."/>
            <person name="Fukui M."/>
        </authorList>
    </citation>
    <scope>NUCLEOTIDE SEQUENCE [LARGE SCALE GENOMIC DNA]</scope>
    <source>
        <strain evidence="3">12FAK</strain>
    </source>
</reference>
<accession>A0AAU9EBZ8</accession>
<dbReference type="PANTHER" id="PTHR42951">
    <property type="entry name" value="METALLO-BETA-LACTAMASE DOMAIN-CONTAINING"/>
    <property type="match status" value="1"/>
</dbReference>
<dbReference type="RefSeq" id="WP_338605214.1">
    <property type="nucleotide sequence ID" value="NZ_AP028679.1"/>
</dbReference>
<organism evidence="2 3">
    <name type="scientific">Desulfoferula mesophila</name>
    <dbReference type="NCBI Taxonomy" id="3058419"/>
    <lineage>
        <taxon>Bacteria</taxon>
        <taxon>Pseudomonadati</taxon>
        <taxon>Thermodesulfobacteriota</taxon>
        <taxon>Desulfarculia</taxon>
        <taxon>Desulfarculales</taxon>
        <taxon>Desulfarculaceae</taxon>
        <taxon>Desulfoferula</taxon>
    </lineage>
</organism>
<dbReference type="Gene3D" id="3.60.15.10">
    <property type="entry name" value="Ribonuclease Z/Hydroxyacylglutathione hydrolase-like"/>
    <property type="match status" value="1"/>
</dbReference>
<dbReference type="Pfam" id="PF00753">
    <property type="entry name" value="Lactamase_B"/>
    <property type="match status" value="1"/>
</dbReference>
<proteinExistence type="predicted"/>
<dbReference type="Proteomes" id="UP001366166">
    <property type="component" value="Chromosome"/>
</dbReference>
<gene>
    <name evidence="2" type="ORF">FAK_05710</name>
</gene>
<evidence type="ECO:0000313" key="3">
    <source>
        <dbReference type="Proteomes" id="UP001366166"/>
    </source>
</evidence>
<protein>
    <recommendedName>
        <fullName evidence="1">Metallo-beta-lactamase domain-containing protein</fullName>
    </recommendedName>
</protein>
<dbReference type="InterPro" id="IPR050855">
    <property type="entry name" value="NDM-1-like"/>
</dbReference>
<dbReference type="AlphaFoldDB" id="A0AAU9EBZ8"/>
<dbReference type="SUPFAM" id="SSF56281">
    <property type="entry name" value="Metallo-hydrolase/oxidoreductase"/>
    <property type="match status" value="1"/>
</dbReference>
<dbReference type="InterPro" id="IPR036866">
    <property type="entry name" value="RibonucZ/Hydroxyglut_hydro"/>
</dbReference>
<dbReference type="SMART" id="SM00849">
    <property type="entry name" value="Lactamase_B"/>
    <property type="match status" value="1"/>
</dbReference>
<dbReference type="InterPro" id="IPR001279">
    <property type="entry name" value="Metallo-B-lactamas"/>
</dbReference>